<proteinExistence type="predicted"/>
<accession>A0A4Y3W6U0</accession>
<dbReference type="InterPro" id="IPR036770">
    <property type="entry name" value="Ankyrin_rpt-contain_sf"/>
</dbReference>
<evidence type="ECO:0000313" key="4">
    <source>
        <dbReference type="EMBL" id="GEC14704.1"/>
    </source>
</evidence>
<keyword evidence="1" id="KW-0677">Repeat</keyword>
<dbReference type="Pfam" id="PF12796">
    <property type="entry name" value="Ank_2"/>
    <property type="match status" value="1"/>
</dbReference>
<dbReference type="PROSITE" id="PS50297">
    <property type="entry name" value="ANK_REP_REGION"/>
    <property type="match status" value="1"/>
</dbReference>
<gene>
    <name evidence="4" type="ORF">NWI01_05960</name>
</gene>
<dbReference type="SUPFAM" id="SSF48403">
    <property type="entry name" value="Ankyrin repeat"/>
    <property type="match status" value="1"/>
</dbReference>
<dbReference type="PANTHER" id="PTHR24171:SF8">
    <property type="entry name" value="BRCA1-ASSOCIATED RING DOMAIN PROTEIN 1"/>
    <property type="match status" value="1"/>
</dbReference>
<dbReference type="GO" id="GO:0004842">
    <property type="term" value="F:ubiquitin-protein transferase activity"/>
    <property type="evidence" value="ECO:0007669"/>
    <property type="project" value="TreeGrafter"/>
</dbReference>
<evidence type="ECO:0000313" key="5">
    <source>
        <dbReference type="Proteomes" id="UP000318825"/>
    </source>
</evidence>
<feature type="repeat" description="ANK" evidence="3">
    <location>
        <begin position="28"/>
        <end position="64"/>
    </location>
</feature>
<dbReference type="Proteomes" id="UP000318825">
    <property type="component" value="Unassembled WGS sequence"/>
</dbReference>
<dbReference type="PROSITE" id="PS50088">
    <property type="entry name" value="ANK_REPEAT"/>
    <property type="match status" value="1"/>
</dbReference>
<evidence type="ECO:0000256" key="1">
    <source>
        <dbReference type="ARBA" id="ARBA00022737"/>
    </source>
</evidence>
<reference evidence="4 5" key="1">
    <citation type="submission" date="2019-06" db="EMBL/GenBank/DDBJ databases">
        <title>Whole genome shotgun sequence of Nitrobacter winogradskyi NBRC 14297.</title>
        <authorList>
            <person name="Hosoyama A."/>
            <person name="Uohara A."/>
            <person name="Ohji S."/>
            <person name="Ichikawa N."/>
        </authorList>
    </citation>
    <scope>NUCLEOTIDE SEQUENCE [LARGE SCALE GENOMIC DNA]</scope>
    <source>
        <strain evidence="4 5">NBRC 14297</strain>
    </source>
</reference>
<dbReference type="GO" id="GO:0085020">
    <property type="term" value="P:protein K6-linked ubiquitination"/>
    <property type="evidence" value="ECO:0007669"/>
    <property type="project" value="TreeGrafter"/>
</dbReference>
<dbReference type="PANTHER" id="PTHR24171">
    <property type="entry name" value="ANKYRIN REPEAT DOMAIN-CONTAINING PROTEIN 39-RELATED"/>
    <property type="match status" value="1"/>
</dbReference>
<dbReference type="Gene3D" id="1.25.40.20">
    <property type="entry name" value="Ankyrin repeat-containing domain"/>
    <property type="match status" value="1"/>
</dbReference>
<keyword evidence="2 3" id="KW-0040">ANK repeat</keyword>
<sequence length="94" mass="10335">MEACWRGDIAEVERLIREGADVNAGNSNGTTPLMYAKTHAFSTGETRLIRLLLASGADPSRRDKAGKTAADYTRERCRLVLQLLRNEPSQADSV</sequence>
<evidence type="ECO:0000256" key="3">
    <source>
        <dbReference type="PROSITE-ProRule" id="PRU00023"/>
    </source>
</evidence>
<protein>
    <submittedName>
        <fullName evidence="4">Uncharacterized protein</fullName>
    </submittedName>
</protein>
<organism evidence="4 5">
    <name type="scientific">Nitrobacter winogradskyi</name>
    <name type="common">Nitrobacter agilis</name>
    <dbReference type="NCBI Taxonomy" id="913"/>
    <lineage>
        <taxon>Bacteria</taxon>
        <taxon>Pseudomonadati</taxon>
        <taxon>Pseudomonadota</taxon>
        <taxon>Alphaproteobacteria</taxon>
        <taxon>Hyphomicrobiales</taxon>
        <taxon>Nitrobacteraceae</taxon>
        <taxon>Nitrobacter</taxon>
    </lineage>
</organism>
<dbReference type="EMBL" id="BJNF01000016">
    <property type="protein sequence ID" value="GEC14704.1"/>
    <property type="molecule type" value="Genomic_DNA"/>
</dbReference>
<evidence type="ECO:0000256" key="2">
    <source>
        <dbReference type="ARBA" id="ARBA00023043"/>
    </source>
</evidence>
<name>A0A4Y3W6U0_NITWI</name>
<comment type="caution">
    <text evidence="4">The sequence shown here is derived from an EMBL/GenBank/DDBJ whole genome shotgun (WGS) entry which is preliminary data.</text>
</comment>
<dbReference type="InterPro" id="IPR002110">
    <property type="entry name" value="Ankyrin_rpt"/>
</dbReference>
<dbReference type="AlphaFoldDB" id="A0A4Y3W6U0"/>